<reference evidence="1" key="2">
    <citation type="submission" date="2022-06" db="UniProtKB">
        <authorList>
            <consortium name="EnsemblMetazoa"/>
        </authorList>
    </citation>
    <scope>IDENTIFICATION</scope>
    <source>
        <strain evidence="1">PS312</strain>
    </source>
</reference>
<dbReference type="PANTHER" id="PTHR34722">
    <property type="entry name" value="HOMOLOG OF ODR-2 (TWO)-RELATED"/>
    <property type="match status" value="1"/>
</dbReference>
<organism evidence="1 2">
    <name type="scientific">Pristionchus pacificus</name>
    <name type="common">Parasitic nematode worm</name>
    <dbReference type="NCBI Taxonomy" id="54126"/>
    <lineage>
        <taxon>Eukaryota</taxon>
        <taxon>Metazoa</taxon>
        <taxon>Ecdysozoa</taxon>
        <taxon>Nematoda</taxon>
        <taxon>Chromadorea</taxon>
        <taxon>Rhabditida</taxon>
        <taxon>Rhabditina</taxon>
        <taxon>Diplogasteromorpha</taxon>
        <taxon>Diplogasteroidea</taxon>
        <taxon>Neodiplogasteridae</taxon>
        <taxon>Pristionchus</taxon>
    </lineage>
</organism>
<gene>
    <name evidence="1" type="primary">WBGene00274023</name>
</gene>
<accession>A0A2A6BKM8</accession>
<accession>A0A8R1UM33</accession>
<dbReference type="GO" id="GO:1990834">
    <property type="term" value="P:response to odorant"/>
    <property type="evidence" value="ECO:0000318"/>
    <property type="project" value="GO_Central"/>
</dbReference>
<sequence length="180" mass="20216">MTLLIFILLVPSIDSTISCFSCASADYQKLMESNRNLAGRVPIRIFDSACESNELRQINGDESSCQTDSTCITLYENYYVGGMQVEDRPFTVIRGCTDKILNYVDNINRPREIDFLHEGAICVHLALSTIFPQVTDDLTVRACSCIDDDCNRHLRPSHYSSSSSFSLSYSILSLISLIYL</sequence>
<dbReference type="EnsemblMetazoa" id="PPA35654.1">
    <property type="protein sequence ID" value="PPA35654.1"/>
    <property type="gene ID" value="WBGene00274023"/>
</dbReference>
<dbReference type="OrthoDB" id="5872354at2759"/>
<dbReference type="GO" id="GO:0030424">
    <property type="term" value="C:axon"/>
    <property type="evidence" value="ECO:0000318"/>
    <property type="project" value="GO_Central"/>
</dbReference>
<dbReference type="PANTHER" id="PTHR34722:SF9">
    <property type="entry name" value="HOMOLOG OF ODR-2 (TWO)"/>
    <property type="match status" value="1"/>
</dbReference>
<proteinExistence type="predicted"/>
<dbReference type="Pfam" id="PF06579">
    <property type="entry name" value="Ly-6_related"/>
    <property type="match status" value="1"/>
</dbReference>
<evidence type="ECO:0000313" key="1">
    <source>
        <dbReference type="EnsemblMetazoa" id="PPA35654.1"/>
    </source>
</evidence>
<dbReference type="AlphaFoldDB" id="A0A2A6BKM8"/>
<dbReference type="GO" id="GO:0042048">
    <property type="term" value="P:olfactory behavior"/>
    <property type="evidence" value="ECO:0000318"/>
    <property type="project" value="GO_Central"/>
</dbReference>
<reference evidence="2" key="1">
    <citation type="journal article" date="2008" name="Nat. Genet.">
        <title>The Pristionchus pacificus genome provides a unique perspective on nematode lifestyle and parasitism.</title>
        <authorList>
            <person name="Dieterich C."/>
            <person name="Clifton S.W."/>
            <person name="Schuster L.N."/>
            <person name="Chinwalla A."/>
            <person name="Delehaunty K."/>
            <person name="Dinkelacker I."/>
            <person name="Fulton L."/>
            <person name="Fulton R."/>
            <person name="Godfrey J."/>
            <person name="Minx P."/>
            <person name="Mitreva M."/>
            <person name="Roeseler W."/>
            <person name="Tian H."/>
            <person name="Witte H."/>
            <person name="Yang S.P."/>
            <person name="Wilson R.K."/>
            <person name="Sommer R.J."/>
        </authorList>
    </citation>
    <scope>NUCLEOTIDE SEQUENCE [LARGE SCALE GENOMIC DNA]</scope>
    <source>
        <strain evidence="2">PS312</strain>
    </source>
</reference>
<dbReference type="GO" id="GO:0043025">
    <property type="term" value="C:neuronal cell body"/>
    <property type="evidence" value="ECO:0000318"/>
    <property type="project" value="GO_Central"/>
</dbReference>
<protein>
    <submittedName>
        <fullName evidence="1">Hot-5</fullName>
    </submittedName>
</protein>
<dbReference type="Proteomes" id="UP000005239">
    <property type="component" value="Unassembled WGS sequence"/>
</dbReference>
<keyword evidence="2" id="KW-1185">Reference proteome</keyword>
<dbReference type="InterPro" id="IPR010558">
    <property type="entry name" value="Ly-6-related"/>
</dbReference>
<evidence type="ECO:0000313" key="2">
    <source>
        <dbReference type="Proteomes" id="UP000005239"/>
    </source>
</evidence>
<name>A0A2A6BKM8_PRIPA</name>